<organism evidence="2 3">
    <name type="scientific">Amedibacillus dolichus</name>
    <dbReference type="NCBI Taxonomy" id="31971"/>
    <lineage>
        <taxon>Bacteria</taxon>
        <taxon>Bacillati</taxon>
        <taxon>Bacillota</taxon>
        <taxon>Erysipelotrichia</taxon>
        <taxon>Erysipelotrichales</taxon>
        <taxon>Erysipelotrichaceae</taxon>
        <taxon>Amedibacillus</taxon>
    </lineage>
</organism>
<comment type="caution">
    <text evidence="2">The sequence shown here is derived from an EMBL/GenBank/DDBJ whole genome shotgun (WGS) entry which is preliminary data.</text>
</comment>
<dbReference type="PROSITE" id="PS51257">
    <property type="entry name" value="PROKAR_LIPOPROTEIN"/>
    <property type="match status" value="1"/>
</dbReference>
<dbReference type="SUPFAM" id="SSF160704">
    <property type="entry name" value="YehR-like"/>
    <property type="match status" value="1"/>
</dbReference>
<feature type="chain" id="PRO_5045565482" evidence="1">
    <location>
        <begin position="24"/>
        <end position="154"/>
    </location>
</feature>
<protein>
    <submittedName>
        <fullName evidence="2">DUF1307 domain-containing protein</fullName>
    </submittedName>
</protein>
<keyword evidence="1" id="KW-0732">Signal</keyword>
<dbReference type="RefSeq" id="WP_289608164.1">
    <property type="nucleotide sequence ID" value="NZ_JAUDCG010000040.1"/>
</dbReference>
<evidence type="ECO:0000313" key="2">
    <source>
        <dbReference type="EMBL" id="MDM8157719.1"/>
    </source>
</evidence>
<keyword evidence="3" id="KW-1185">Reference proteome</keyword>
<dbReference type="EMBL" id="JAUDCG010000040">
    <property type="protein sequence ID" value="MDM8157719.1"/>
    <property type="molecule type" value="Genomic_DNA"/>
</dbReference>
<sequence>MKSGKFGLAALAAMALLGGCSSSETTTTTCTSDEYGVTDVQKITAQDDQVIRLEERLEIDFADLGMTEEDMAAFTEDDLQALFESEMPELSEDIEGVTFDYALDGTKAIMTMDVDLENADTGALADMGVLDTDTSNISLELSIAGLEEEGYTCQ</sequence>
<dbReference type="Gene3D" id="3.30.1830.10">
    <property type="entry name" value="YehR-like"/>
    <property type="match status" value="1"/>
</dbReference>
<gene>
    <name evidence="2" type="ORF">QUV96_08720</name>
</gene>
<accession>A0ABT7UDP4</accession>
<dbReference type="Proteomes" id="UP001529340">
    <property type="component" value="Unassembled WGS sequence"/>
</dbReference>
<name>A0ABT7UDP4_9FIRM</name>
<feature type="signal peptide" evidence="1">
    <location>
        <begin position="1"/>
        <end position="23"/>
    </location>
</feature>
<dbReference type="InterPro" id="IPR009736">
    <property type="entry name" value="DUF1307"/>
</dbReference>
<reference evidence="2" key="2">
    <citation type="submission" date="2023-06" db="EMBL/GenBank/DDBJ databases">
        <authorList>
            <person name="Zeman M."/>
            <person name="Kubasova T."/>
            <person name="Jahodarova E."/>
            <person name="Nykrynova M."/>
            <person name="Rychlik I."/>
        </authorList>
    </citation>
    <scope>NUCLEOTIDE SEQUENCE</scope>
    <source>
        <strain evidence="2">ET39</strain>
    </source>
</reference>
<dbReference type="InterPro" id="IPR036699">
    <property type="entry name" value="YehR-like_sf"/>
</dbReference>
<evidence type="ECO:0000313" key="3">
    <source>
        <dbReference type="Proteomes" id="UP001529340"/>
    </source>
</evidence>
<dbReference type="Pfam" id="PF06998">
    <property type="entry name" value="DUF1307"/>
    <property type="match status" value="1"/>
</dbReference>
<proteinExistence type="predicted"/>
<reference evidence="2" key="1">
    <citation type="submission" date="2023-06" db="EMBL/GenBank/DDBJ databases">
        <title>Identification and characterization of horizontal gene transfer across gut microbiota members of farm animals based on homology search.</title>
        <authorList>
            <person name="Schwarzerova J."/>
            <person name="Nykrynova M."/>
            <person name="Jureckova K."/>
            <person name="Cejkova D."/>
            <person name="Rychlik I."/>
        </authorList>
    </citation>
    <scope>NUCLEOTIDE SEQUENCE</scope>
    <source>
        <strain evidence="2">ET39</strain>
    </source>
</reference>
<evidence type="ECO:0000256" key="1">
    <source>
        <dbReference type="SAM" id="SignalP"/>
    </source>
</evidence>